<gene>
    <name evidence="1" type="ORF">JOC77_003767</name>
</gene>
<comment type="caution">
    <text evidence="1">The sequence shown here is derived from an EMBL/GenBank/DDBJ whole genome shotgun (WGS) entry which is preliminary data.</text>
</comment>
<dbReference type="Proteomes" id="UP000823486">
    <property type="component" value="Unassembled WGS sequence"/>
</dbReference>
<reference evidence="1 2" key="1">
    <citation type="submission" date="2021-01" db="EMBL/GenBank/DDBJ databases">
        <title>Genomic Encyclopedia of Type Strains, Phase IV (KMG-IV): sequencing the most valuable type-strain genomes for metagenomic binning, comparative biology and taxonomic classification.</title>
        <authorList>
            <person name="Goeker M."/>
        </authorList>
    </citation>
    <scope>NUCLEOTIDE SEQUENCE [LARGE SCALE GENOMIC DNA]</scope>
    <source>
        <strain evidence="1 2">DSM 105482</strain>
    </source>
</reference>
<dbReference type="EMBL" id="JAFBFI010000021">
    <property type="protein sequence ID" value="MBM7694306.1"/>
    <property type="molecule type" value="Genomic_DNA"/>
</dbReference>
<evidence type="ECO:0000313" key="1">
    <source>
        <dbReference type="EMBL" id="MBM7694306.1"/>
    </source>
</evidence>
<proteinExistence type="predicted"/>
<keyword evidence="2" id="KW-1185">Reference proteome</keyword>
<sequence>MIWTLVGIIAIIVVVQLKRVLGNRIFIRNSSDAQEMERIRIEEQSKNIFPGGDNPN</sequence>
<name>A0ABS2QMB6_9BACI</name>
<evidence type="ECO:0000313" key="2">
    <source>
        <dbReference type="Proteomes" id="UP000823486"/>
    </source>
</evidence>
<organism evidence="1 2">
    <name type="scientific">Peribacillus deserti</name>
    <dbReference type="NCBI Taxonomy" id="673318"/>
    <lineage>
        <taxon>Bacteria</taxon>
        <taxon>Bacillati</taxon>
        <taxon>Bacillota</taxon>
        <taxon>Bacilli</taxon>
        <taxon>Bacillales</taxon>
        <taxon>Bacillaceae</taxon>
        <taxon>Peribacillus</taxon>
    </lineage>
</organism>
<accession>A0ABS2QMB6</accession>
<dbReference type="RefSeq" id="WP_204546449.1">
    <property type="nucleotide sequence ID" value="NZ_JAFBFI010000021.1"/>
</dbReference>
<evidence type="ECO:0008006" key="3">
    <source>
        <dbReference type="Google" id="ProtNLM"/>
    </source>
</evidence>
<protein>
    <recommendedName>
        <fullName evidence="3">DUF4083 domain-containing protein</fullName>
    </recommendedName>
</protein>